<feature type="domain" description="DUF397" evidence="1">
    <location>
        <begin position="6"/>
        <end position="25"/>
    </location>
</feature>
<protein>
    <submittedName>
        <fullName evidence="2">DUF397 domain-containing protein</fullName>
    </submittedName>
</protein>
<proteinExistence type="predicted"/>
<dbReference type="RefSeq" id="WP_255930120.1">
    <property type="nucleotide sequence ID" value="NZ_JANFNH010000026.1"/>
</dbReference>
<accession>A0ABT1PG39</accession>
<evidence type="ECO:0000313" key="3">
    <source>
        <dbReference type="Proteomes" id="UP001206206"/>
    </source>
</evidence>
<dbReference type="EMBL" id="JANFNH010000026">
    <property type="protein sequence ID" value="MCQ4044336.1"/>
    <property type="molecule type" value="Genomic_DNA"/>
</dbReference>
<dbReference type="Pfam" id="PF04149">
    <property type="entry name" value="DUF397"/>
    <property type="match status" value="2"/>
</dbReference>
<comment type="caution">
    <text evidence="2">The sequence shown here is derived from an EMBL/GenBank/DDBJ whole genome shotgun (WGS) entry which is preliminary data.</text>
</comment>
<dbReference type="Proteomes" id="UP001206206">
    <property type="component" value="Unassembled WGS sequence"/>
</dbReference>
<reference evidence="2 3" key="1">
    <citation type="submission" date="2022-06" db="EMBL/GenBank/DDBJ databases">
        <title>Draft genome sequence of type strain Streptomyces rubrisoli DSM 42083.</title>
        <authorList>
            <person name="Duangmal K."/>
            <person name="Klaysubun C."/>
        </authorList>
    </citation>
    <scope>NUCLEOTIDE SEQUENCE [LARGE SCALE GENOMIC DNA]</scope>
    <source>
        <strain evidence="2 3">DSM 42083</strain>
    </source>
</reference>
<evidence type="ECO:0000313" key="2">
    <source>
        <dbReference type="EMBL" id="MCQ4044336.1"/>
    </source>
</evidence>
<keyword evidence="3" id="KW-1185">Reference proteome</keyword>
<feature type="domain" description="DUF397" evidence="1">
    <location>
        <begin position="27"/>
        <end position="76"/>
    </location>
</feature>
<gene>
    <name evidence="2" type="ORF">NON19_20465</name>
</gene>
<dbReference type="InterPro" id="IPR007278">
    <property type="entry name" value="DUF397"/>
</dbReference>
<organism evidence="2 3">
    <name type="scientific">Streptantibioticus rubrisoli</name>
    <dbReference type="NCBI Taxonomy" id="1387313"/>
    <lineage>
        <taxon>Bacteria</taxon>
        <taxon>Bacillati</taxon>
        <taxon>Actinomycetota</taxon>
        <taxon>Actinomycetes</taxon>
        <taxon>Kitasatosporales</taxon>
        <taxon>Streptomycetaceae</taxon>
        <taxon>Streptantibioticus</taxon>
    </lineage>
</organism>
<name>A0ABT1PG39_9ACTN</name>
<evidence type="ECO:0000259" key="1">
    <source>
        <dbReference type="Pfam" id="PF04149"/>
    </source>
</evidence>
<sequence>MSTANLVWFKSSYSGSQGGACIEVALDWRKSSYSGSNAGQCVEVAACPTAIHVRDSKDPEGPALTFAPAEWSAFLRLAAEVGKP</sequence>